<keyword evidence="6" id="KW-0175">Coiled coil</keyword>
<keyword evidence="9" id="KW-1185">Reference proteome</keyword>
<dbReference type="GO" id="GO:0016787">
    <property type="term" value="F:hydrolase activity"/>
    <property type="evidence" value="ECO:0007669"/>
    <property type="project" value="UniProtKB-KW"/>
</dbReference>
<feature type="domain" description="S1 motif" evidence="7">
    <location>
        <begin position="45"/>
        <end position="148"/>
    </location>
</feature>
<keyword evidence="3" id="KW-0378">Hydrolase</keyword>
<feature type="coiled-coil region" evidence="6">
    <location>
        <begin position="338"/>
        <end position="365"/>
    </location>
</feature>
<dbReference type="EMBL" id="FXSZ01000004">
    <property type="protein sequence ID" value="SMO58149.1"/>
    <property type="molecule type" value="Genomic_DNA"/>
</dbReference>
<dbReference type="GO" id="GO:0005737">
    <property type="term" value="C:cytoplasm"/>
    <property type="evidence" value="ECO:0007669"/>
    <property type="project" value="TreeGrafter"/>
</dbReference>
<dbReference type="PANTHER" id="PTHR30001">
    <property type="entry name" value="RIBONUCLEASE"/>
    <property type="match status" value="1"/>
</dbReference>
<dbReference type="Gene3D" id="2.40.50.140">
    <property type="entry name" value="Nucleic acid-binding proteins"/>
    <property type="match status" value="1"/>
</dbReference>
<keyword evidence="4" id="KW-0460">Magnesium</keyword>
<dbReference type="Proteomes" id="UP000315971">
    <property type="component" value="Unassembled WGS sequence"/>
</dbReference>
<name>A0A521CFE9_9SPHI</name>
<dbReference type="CDD" id="cd04453">
    <property type="entry name" value="S1_RNase_E"/>
    <property type="match status" value="1"/>
</dbReference>
<dbReference type="Pfam" id="PF10150">
    <property type="entry name" value="RNase_E_G"/>
    <property type="match status" value="1"/>
</dbReference>
<evidence type="ECO:0000256" key="4">
    <source>
        <dbReference type="ARBA" id="ARBA00022842"/>
    </source>
</evidence>
<dbReference type="InterPro" id="IPR004659">
    <property type="entry name" value="RNase_E/G"/>
</dbReference>
<dbReference type="GO" id="GO:0046872">
    <property type="term" value="F:metal ion binding"/>
    <property type="evidence" value="ECO:0007669"/>
    <property type="project" value="UniProtKB-KW"/>
</dbReference>
<dbReference type="SUPFAM" id="SSF50249">
    <property type="entry name" value="Nucleic acid-binding proteins"/>
    <property type="match status" value="1"/>
</dbReference>
<protein>
    <submittedName>
        <fullName evidence="8">Ribonuclease G</fullName>
    </submittedName>
</protein>
<dbReference type="GO" id="GO:0004540">
    <property type="term" value="F:RNA nuclease activity"/>
    <property type="evidence" value="ECO:0007669"/>
    <property type="project" value="InterPro"/>
</dbReference>
<dbReference type="PANTHER" id="PTHR30001:SF0">
    <property type="entry name" value="RIBONUCLEASE G"/>
    <property type="match status" value="1"/>
</dbReference>
<organism evidence="8 9">
    <name type="scientific">Solitalea koreensis</name>
    <dbReference type="NCBI Taxonomy" id="543615"/>
    <lineage>
        <taxon>Bacteria</taxon>
        <taxon>Pseudomonadati</taxon>
        <taxon>Bacteroidota</taxon>
        <taxon>Sphingobacteriia</taxon>
        <taxon>Sphingobacteriales</taxon>
        <taxon>Sphingobacteriaceae</taxon>
        <taxon>Solitalea</taxon>
    </lineage>
</organism>
<gene>
    <name evidence="8" type="ORF">SAMN06265350_10421</name>
</gene>
<evidence type="ECO:0000256" key="6">
    <source>
        <dbReference type="SAM" id="Coils"/>
    </source>
</evidence>
<sequence length="523" mass="59516">MVLKGIYFLVKELLINSTPSGVTIALLKDKQLVELHQEQRNKNYAVGDIYLGRIKKIMPGLNAAFVDVGYEKDAFLHYLDLGPQVRSLLKITKEIRSGQTHNDLSNFRSEQDINKGGKITEVLTKNQLIPVQIAKEPISTKGPRLSSDISLAGRFVVLVPFSDSISISKKIKSSGERTRLKKLIESIKPKNFGVIIRTVSENKGVAELHADLNELVAKWEEFSRRLKTTEPSKKILGEIDRTSSILRDILNPDFTNIHADDSSLYEEIRSYIHNIAPEQEKIVKLYKGKDPLFEQFGVEKQIKNLFGRTVNFHGGAYLIIEHTEALHVIDVNSGNRTNSEENQEENALQVNIEAAKEIARQLRLRDMGGIIVVDFIDMHKPTNRKALYDELRKEMAEDRAKHTILPPSKFGLVQITRQRVRPEMNIVTVEKCPTCDGTGEIKASITIIDDIENNINYILEDQNEKGITLCVHPYIAAYLTKGFPSLRVKWLFKHSKWVKIKPVTSYALTEYHFFNPNEEEISF</sequence>
<keyword evidence="2" id="KW-0479">Metal-binding</keyword>
<comment type="cofactor">
    <cofactor evidence="1">
        <name>Mg(2+)</name>
        <dbReference type="ChEBI" id="CHEBI:18420"/>
    </cofactor>
</comment>
<dbReference type="GO" id="GO:0006364">
    <property type="term" value="P:rRNA processing"/>
    <property type="evidence" value="ECO:0007669"/>
    <property type="project" value="TreeGrafter"/>
</dbReference>
<dbReference type="GO" id="GO:0003723">
    <property type="term" value="F:RNA binding"/>
    <property type="evidence" value="ECO:0007669"/>
    <property type="project" value="UniProtKB-KW"/>
</dbReference>
<keyword evidence="5" id="KW-0694">RNA-binding</keyword>
<accession>A0A521CFE9</accession>
<dbReference type="SMART" id="SM00316">
    <property type="entry name" value="S1"/>
    <property type="match status" value="1"/>
</dbReference>
<evidence type="ECO:0000256" key="5">
    <source>
        <dbReference type="ARBA" id="ARBA00022884"/>
    </source>
</evidence>
<dbReference type="NCBIfam" id="TIGR00757">
    <property type="entry name" value="RNaseEG"/>
    <property type="match status" value="1"/>
</dbReference>
<reference evidence="8 9" key="1">
    <citation type="submission" date="2017-05" db="EMBL/GenBank/DDBJ databases">
        <authorList>
            <person name="Varghese N."/>
            <person name="Submissions S."/>
        </authorList>
    </citation>
    <scope>NUCLEOTIDE SEQUENCE [LARGE SCALE GENOMIC DNA]</scope>
    <source>
        <strain evidence="8 9">DSM 21342</strain>
    </source>
</reference>
<dbReference type="InterPro" id="IPR012340">
    <property type="entry name" value="NA-bd_OB-fold"/>
</dbReference>
<evidence type="ECO:0000256" key="2">
    <source>
        <dbReference type="ARBA" id="ARBA00022723"/>
    </source>
</evidence>
<dbReference type="InterPro" id="IPR019307">
    <property type="entry name" value="RNA-bd_AU-1/RNase_E/G"/>
</dbReference>
<proteinExistence type="predicted"/>
<dbReference type="InterPro" id="IPR003029">
    <property type="entry name" value="S1_domain"/>
</dbReference>
<evidence type="ECO:0000256" key="1">
    <source>
        <dbReference type="ARBA" id="ARBA00001946"/>
    </source>
</evidence>
<evidence type="ECO:0000313" key="8">
    <source>
        <dbReference type="EMBL" id="SMO58149.1"/>
    </source>
</evidence>
<evidence type="ECO:0000256" key="3">
    <source>
        <dbReference type="ARBA" id="ARBA00022801"/>
    </source>
</evidence>
<dbReference type="AlphaFoldDB" id="A0A521CFE9"/>
<evidence type="ECO:0000259" key="7">
    <source>
        <dbReference type="SMART" id="SM00316"/>
    </source>
</evidence>
<evidence type="ECO:0000313" key="9">
    <source>
        <dbReference type="Proteomes" id="UP000315971"/>
    </source>
</evidence>